<dbReference type="NCBIfam" id="NF038066">
    <property type="entry name" value="MptB"/>
    <property type="match status" value="1"/>
</dbReference>
<feature type="transmembrane region" description="Helical" evidence="8">
    <location>
        <begin position="161"/>
        <end position="179"/>
    </location>
</feature>
<keyword evidence="3 9" id="KW-0808">Transferase</keyword>
<evidence type="ECO:0000256" key="4">
    <source>
        <dbReference type="ARBA" id="ARBA00022692"/>
    </source>
</evidence>
<evidence type="ECO:0000256" key="1">
    <source>
        <dbReference type="ARBA" id="ARBA00004141"/>
    </source>
</evidence>
<dbReference type="Pfam" id="PF26314">
    <property type="entry name" value="MptA_B_family"/>
    <property type="match status" value="1"/>
</dbReference>
<evidence type="ECO:0000256" key="7">
    <source>
        <dbReference type="ARBA" id="ARBA00043987"/>
    </source>
</evidence>
<evidence type="ECO:0000256" key="2">
    <source>
        <dbReference type="ARBA" id="ARBA00022676"/>
    </source>
</evidence>
<keyword evidence="2 9" id="KW-0328">Glycosyltransferase</keyword>
<keyword evidence="10" id="KW-1185">Reference proteome</keyword>
<gene>
    <name evidence="9" type="ORF">ATK36_1904</name>
</gene>
<evidence type="ECO:0000256" key="3">
    <source>
        <dbReference type="ARBA" id="ARBA00022679"/>
    </source>
</evidence>
<comment type="caution">
    <text evidence="9">The sequence shown here is derived from an EMBL/GenBank/DDBJ whole genome shotgun (WGS) entry which is preliminary data.</text>
</comment>
<evidence type="ECO:0000313" key="9">
    <source>
        <dbReference type="EMBL" id="PFG46898.1"/>
    </source>
</evidence>
<accession>A0A2A9F6V0</accession>
<feature type="transmembrane region" description="Helical" evidence="8">
    <location>
        <begin position="436"/>
        <end position="455"/>
    </location>
</feature>
<feature type="transmembrane region" description="Helical" evidence="8">
    <location>
        <begin position="407"/>
        <end position="424"/>
    </location>
</feature>
<evidence type="ECO:0000256" key="5">
    <source>
        <dbReference type="ARBA" id="ARBA00022989"/>
    </source>
</evidence>
<feature type="transmembrane region" description="Helical" evidence="8">
    <location>
        <begin position="375"/>
        <end position="395"/>
    </location>
</feature>
<reference evidence="9 10" key="1">
    <citation type="submission" date="2017-10" db="EMBL/GenBank/DDBJ databases">
        <title>Sequencing the genomes of 1000 actinobacteria strains.</title>
        <authorList>
            <person name="Klenk H.-P."/>
        </authorList>
    </citation>
    <scope>NUCLEOTIDE SEQUENCE [LARGE SCALE GENOMIC DNA]</scope>
    <source>
        <strain evidence="9 10">DSM 46092</strain>
    </source>
</reference>
<keyword evidence="4 8" id="KW-0812">Transmembrane</keyword>
<feature type="transmembrane region" description="Helical" evidence="8">
    <location>
        <begin position="343"/>
        <end position="363"/>
    </location>
</feature>
<protein>
    <submittedName>
        <fullName evidence="9">Alpha-1,6-mannosyltransferase</fullName>
    </submittedName>
</protein>
<comment type="subcellular location">
    <subcellularLocation>
        <location evidence="1">Membrane</location>
        <topology evidence="1">Multi-pass membrane protein</topology>
    </subcellularLocation>
</comment>
<dbReference type="InterPro" id="IPR049829">
    <property type="entry name" value="MptA/B-like"/>
</dbReference>
<feature type="transmembrane region" description="Helical" evidence="8">
    <location>
        <begin position="46"/>
        <end position="66"/>
    </location>
</feature>
<dbReference type="GO" id="GO:0016020">
    <property type="term" value="C:membrane"/>
    <property type="evidence" value="ECO:0007669"/>
    <property type="project" value="UniProtKB-SubCell"/>
</dbReference>
<feature type="transmembrane region" description="Helical" evidence="8">
    <location>
        <begin position="78"/>
        <end position="94"/>
    </location>
</feature>
<comment type="similarity">
    <text evidence="7">Belongs to the MptA/B family.</text>
</comment>
<dbReference type="AlphaFoldDB" id="A0A2A9F6V0"/>
<evidence type="ECO:0000256" key="8">
    <source>
        <dbReference type="SAM" id="Phobius"/>
    </source>
</evidence>
<keyword evidence="6 8" id="KW-0472">Membrane</keyword>
<proteinExistence type="inferred from homology"/>
<evidence type="ECO:0000256" key="6">
    <source>
        <dbReference type="ARBA" id="ARBA00023136"/>
    </source>
</evidence>
<dbReference type="GO" id="GO:0016757">
    <property type="term" value="F:glycosyltransferase activity"/>
    <property type="evidence" value="ECO:0007669"/>
    <property type="project" value="UniProtKB-KW"/>
</dbReference>
<feature type="transmembrane region" description="Helical" evidence="8">
    <location>
        <begin position="12"/>
        <end position="34"/>
    </location>
</feature>
<dbReference type="RefSeq" id="WP_098510892.1">
    <property type="nucleotide sequence ID" value="NZ_JBIAKZ010000032.1"/>
</dbReference>
<name>A0A2A9F6V0_9PSEU</name>
<organism evidence="9 10">
    <name type="scientific">Amycolatopsis sulphurea</name>
    <dbReference type="NCBI Taxonomy" id="76022"/>
    <lineage>
        <taxon>Bacteria</taxon>
        <taxon>Bacillati</taxon>
        <taxon>Actinomycetota</taxon>
        <taxon>Actinomycetes</taxon>
        <taxon>Pseudonocardiales</taxon>
        <taxon>Pseudonocardiaceae</taxon>
        <taxon>Amycolatopsis</taxon>
    </lineage>
</organism>
<feature type="transmembrane region" description="Helical" evidence="8">
    <location>
        <begin position="191"/>
        <end position="212"/>
    </location>
</feature>
<dbReference type="EMBL" id="PDJK01000002">
    <property type="protein sequence ID" value="PFG46898.1"/>
    <property type="molecule type" value="Genomic_DNA"/>
</dbReference>
<feature type="transmembrane region" description="Helical" evidence="8">
    <location>
        <begin position="278"/>
        <end position="307"/>
    </location>
</feature>
<evidence type="ECO:0000313" key="10">
    <source>
        <dbReference type="Proteomes" id="UP000243542"/>
    </source>
</evidence>
<sequence>MVFAERCGTHRFATLAGFAGIGLIVAGAFGSGARPGAPAPASWSNVLLYLGIGVLLAAWVRLGHLVRTGSASAVDIRRAVWLWAVPLLVAPPLFSNDLYTYLAQGAVAQAGLDPYTHVPAELSGALIENAGGHWLSVPSPYGPLFILVVKSALGLTGGNPLFSALLTRLVMVAGLWLLCRAIPVLCRHLGGAPAGALWIVAANPLVLLHLVSGGHNDLLMIGLLAAGVGLVLDRAAVRGFALVAMAVAVKATAGVALPFLVWVWVAQRSGSGPTWREFLRAVVLSVSTVVVSFGLISGLAGVSLGWIKALDGNSVLEPLLSVPTALGKIAALLVPGFDSGQLVPGFRTAAWFVLAGVVAWLWWRSRRSAVTAVRGAAAALLATVLCLPVVLPWYYSWPLALGAAVRWRVTWIAFAAGFSAFLVVSSQTDGSTPLPLWGYMAGFVFSIAVAAGTRLRKRTCLPGDRAGRLSVLRMYTVLAPGWGSPVQRADLRDALKAALKNRDRAAIGALRSALAAMGGVAAVPVAGGSVAEGGRVAGAAGGLGVGEAQRGELSDAGVRSVGSTVSVVENEGRERAANVEGCGRRPRPEQAGRLCAGAAVPLRRVELVD</sequence>
<feature type="transmembrane region" description="Helical" evidence="8">
    <location>
        <begin position="242"/>
        <end position="266"/>
    </location>
</feature>
<keyword evidence="5 8" id="KW-1133">Transmembrane helix</keyword>
<dbReference type="Proteomes" id="UP000243542">
    <property type="component" value="Unassembled WGS sequence"/>
</dbReference>